<comment type="caution">
    <text evidence="4">The sequence shown here is derived from an EMBL/GenBank/DDBJ whole genome shotgun (WGS) entry which is preliminary data.</text>
</comment>
<protein>
    <submittedName>
        <fullName evidence="4">Tail protein</fullName>
    </submittedName>
</protein>
<dbReference type="RefSeq" id="WP_190025136.1">
    <property type="nucleotide sequence ID" value="NZ_BMUT01000018.1"/>
</dbReference>
<evidence type="ECO:0000256" key="2">
    <source>
        <dbReference type="SAM" id="MobiDB-lite"/>
    </source>
</evidence>
<dbReference type="Proteomes" id="UP000659223">
    <property type="component" value="Unassembled WGS sequence"/>
</dbReference>
<feature type="domain" description="Tail sheath protein C-terminal" evidence="3">
    <location>
        <begin position="426"/>
        <end position="529"/>
    </location>
</feature>
<dbReference type="PANTHER" id="PTHR35861">
    <property type="match status" value="1"/>
</dbReference>
<keyword evidence="5" id="KW-1185">Reference proteome</keyword>
<accession>A0ABQ2ZBG6</accession>
<evidence type="ECO:0000313" key="4">
    <source>
        <dbReference type="EMBL" id="GGY07262.1"/>
    </source>
</evidence>
<name>A0ABQ2ZBG6_9ACTN</name>
<dbReference type="PANTHER" id="PTHR35861:SF1">
    <property type="entry name" value="PHAGE TAIL SHEATH PROTEIN"/>
    <property type="match status" value="1"/>
</dbReference>
<organism evidence="4 5">
    <name type="scientific">Streptomyces hiroshimensis</name>
    <dbReference type="NCBI Taxonomy" id="66424"/>
    <lineage>
        <taxon>Bacteria</taxon>
        <taxon>Bacillati</taxon>
        <taxon>Actinomycetota</taxon>
        <taxon>Actinomycetes</taxon>
        <taxon>Kitasatosporales</taxon>
        <taxon>Streptomycetaceae</taxon>
        <taxon>Streptomyces</taxon>
    </lineage>
</organism>
<evidence type="ECO:0000313" key="5">
    <source>
        <dbReference type="Proteomes" id="UP000659223"/>
    </source>
</evidence>
<evidence type="ECO:0000259" key="3">
    <source>
        <dbReference type="Pfam" id="PF17482"/>
    </source>
</evidence>
<feature type="region of interest" description="Disordered" evidence="2">
    <location>
        <begin position="96"/>
        <end position="120"/>
    </location>
</feature>
<dbReference type="InterPro" id="IPR020287">
    <property type="entry name" value="Tail_sheath_C"/>
</dbReference>
<sequence>MPVKISYPGVYIDEVKSSVRTITGVPTSIAAFVGWAPRGPADEPVHITSWADYETQFGGLHPDSPMSYAVEQFYRNGGAEAEIVRVVKHPAPDAKAPVLPIGKKPKSGTDTRPTLVPVGPGAWAQNLTARVEGVEDEDGKGDKKGVYNLRLTDTGTGVEETYLNVSTDPDSPRSLRRVVAVSQLVRYDKDGSKPPEKNDDEPPKGDHQAEGEDQPSKDLFSKVDPVPKDEFPALIDYEGDEAKKTGLQALLKADIFNILCIPDATERLKDAQQSQHLMQTAVGFCHDHRAVLLVDPPNAWNQTSPSEVAKAARTLPITGDDARNAAIYYPRVLATDLARGGLVKDFPPCGVMAGVLARTDAQRGVWKAPAGTDASLNAVQGLMTPLTDLENGRLNQLGVNCLRELPAVGPVAWGARTMRGNDQLTDEWKYLPVRRLALFLEESLFRGTQWVVFEPNDEPLWASIRLNIGAFMNSLFREGAFQGRTPAEAYLVKCDRENNPQNDIDRGIVNIQVGFAPLKPAEFVIIHIQQLAGQVQV</sequence>
<feature type="compositionally biased region" description="Basic and acidic residues" evidence="2">
    <location>
        <begin position="186"/>
        <end position="225"/>
    </location>
</feature>
<gene>
    <name evidence="4" type="ORF">GCM10010324_62680</name>
</gene>
<proteinExistence type="inferred from homology"/>
<feature type="region of interest" description="Disordered" evidence="2">
    <location>
        <begin position="185"/>
        <end position="225"/>
    </location>
</feature>
<comment type="similarity">
    <text evidence="1">Belongs to the myoviridae tail sheath protein family.</text>
</comment>
<dbReference type="InterPro" id="IPR052042">
    <property type="entry name" value="Tail_sheath_structural"/>
</dbReference>
<evidence type="ECO:0000256" key="1">
    <source>
        <dbReference type="ARBA" id="ARBA00008005"/>
    </source>
</evidence>
<dbReference type="EMBL" id="BMUT01000018">
    <property type="protein sequence ID" value="GGY07262.1"/>
    <property type="molecule type" value="Genomic_DNA"/>
</dbReference>
<reference evidence="5" key="1">
    <citation type="journal article" date="2019" name="Int. J. Syst. Evol. Microbiol.">
        <title>The Global Catalogue of Microorganisms (GCM) 10K type strain sequencing project: providing services to taxonomists for standard genome sequencing and annotation.</title>
        <authorList>
            <consortium name="The Broad Institute Genomics Platform"/>
            <consortium name="The Broad Institute Genome Sequencing Center for Infectious Disease"/>
            <person name="Wu L."/>
            <person name="Ma J."/>
        </authorList>
    </citation>
    <scope>NUCLEOTIDE SEQUENCE [LARGE SCALE GENOMIC DNA]</scope>
    <source>
        <strain evidence="5">JCM 4586</strain>
    </source>
</reference>
<dbReference type="Gene3D" id="3.40.50.11780">
    <property type="match status" value="2"/>
</dbReference>
<dbReference type="Pfam" id="PF17482">
    <property type="entry name" value="Phage_sheath_1C"/>
    <property type="match status" value="1"/>
</dbReference>